<proteinExistence type="predicted"/>
<gene>
    <name evidence="2" type="ORF">M422DRAFT_274261</name>
</gene>
<keyword evidence="3" id="KW-1185">Reference proteome</keyword>
<dbReference type="Proteomes" id="UP000054279">
    <property type="component" value="Unassembled WGS sequence"/>
</dbReference>
<dbReference type="EMBL" id="KN837451">
    <property type="protein sequence ID" value="KIJ24867.1"/>
    <property type="molecule type" value="Genomic_DNA"/>
</dbReference>
<name>A0A0C9U703_SPHS4</name>
<keyword evidence="1" id="KW-0732">Signal</keyword>
<dbReference type="HOGENOM" id="CLU_1533533_0_0_1"/>
<feature type="signal peptide" evidence="1">
    <location>
        <begin position="1"/>
        <end position="16"/>
    </location>
</feature>
<evidence type="ECO:0000313" key="2">
    <source>
        <dbReference type="EMBL" id="KIJ24867.1"/>
    </source>
</evidence>
<protein>
    <submittedName>
        <fullName evidence="2">Uncharacterized protein</fullName>
    </submittedName>
</protein>
<sequence>MLLLILFRELLSKLRCTDQPPHSPSHHVDITLHIYYLSPLRITARFANFNILNIAVFVHVIGEEWFFGVVKVRSGKKAGSSSLGLSEEAFYNEMSHGLTVAPPPFPANVAIAAVIGSQGSSATVHGNIMQNSSSPATYGAPFAYGYTTGASAGIPFIISQSRHLPPQNIPPNSSQ</sequence>
<feature type="chain" id="PRO_5002204060" evidence="1">
    <location>
        <begin position="17"/>
        <end position="175"/>
    </location>
</feature>
<evidence type="ECO:0000313" key="3">
    <source>
        <dbReference type="Proteomes" id="UP000054279"/>
    </source>
</evidence>
<evidence type="ECO:0000256" key="1">
    <source>
        <dbReference type="SAM" id="SignalP"/>
    </source>
</evidence>
<dbReference type="AlphaFoldDB" id="A0A0C9U703"/>
<organism evidence="2 3">
    <name type="scientific">Sphaerobolus stellatus (strain SS14)</name>
    <dbReference type="NCBI Taxonomy" id="990650"/>
    <lineage>
        <taxon>Eukaryota</taxon>
        <taxon>Fungi</taxon>
        <taxon>Dikarya</taxon>
        <taxon>Basidiomycota</taxon>
        <taxon>Agaricomycotina</taxon>
        <taxon>Agaricomycetes</taxon>
        <taxon>Phallomycetidae</taxon>
        <taxon>Geastrales</taxon>
        <taxon>Sphaerobolaceae</taxon>
        <taxon>Sphaerobolus</taxon>
    </lineage>
</organism>
<reference evidence="2 3" key="1">
    <citation type="submission" date="2014-06" db="EMBL/GenBank/DDBJ databases">
        <title>Evolutionary Origins and Diversification of the Mycorrhizal Mutualists.</title>
        <authorList>
            <consortium name="DOE Joint Genome Institute"/>
            <consortium name="Mycorrhizal Genomics Consortium"/>
            <person name="Kohler A."/>
            <person name="Kuo A."/>
            <person name="Nagy L.G."/>
            <person name="Floudas D."/>
            <person name="Copeland A."/>
            <person name="Barry K.W."/>
            <person name="Cichocki N."/>
            <person name="Veneault-Fourrey C."/>
            <person name="LaButti K."/>
            <person name="Lindquist E.A."/>
            <person name="Lipzen A."/>
            <person name="Lundell T."/>
            <person name="Morin E."/>
            <person name="Murat C."/>
            <person name="Riley R."/>
            <person name="Ohm R."/>
            <person name="Sun H."/>
            <person name="Tunlid A."/>
            <person name="Henrissat B."/>
            <person name="Grigoriev I.V."/>
            <person name="Hibbett D.S."/>
            <person name="Martin F."/>
        </authorList>
    </citation>
    <scope>NUCLEOTIDE SEQUENCE [LARGE SCALE GENOMIC DNA]</scope>
    <source>
        <strain evidence="2 3">SS14</strain>
    </source>
</reference>
<accession>A0A0C9U703</accession>